<dbReference type="Proteomes" id="UP000298652">
    <property type="component" value="Chromosome 5"/>
</dbReference>
<feature type="chain" id="PRO_5020333487" evidence="1">
    <location>
        <begin position="22"/>
        <end position="31"/>
    </location>
</feature>
<evidence type="ECO:0000313" key="3">
    <source>
        <dbReference type="Proteomes" id="UP000298652"/>
    </source>
</evidence>
<gene>
    <name evidence="2" type="ORF">SEVIR_5G421050v2</name>
</gene>
<reference evidence="2" key="1">
    <citation type="submission" date="2019-03" db="EMBL/GenBank/DDBJ databases">
        <title>WGS assembly of Setaria viridis.</title>
        <authorList>
            <person name="Huang P."/>
            <person name="Jenkins J."/>
            <person name="Grimwood J."/>
            <person name="Barry K."/>
            <person name="Healey A."/>
            <person name="Mamidi S."/>
            <person name="Sreedasyam A."/>
            <person name="Shu S."/>
            <person name="Feldman M."/>
            <person name="Wu J."/>
            <person name="Yu Y."/>
            <person name="Chen C."/>
            <person name="Johnson J."/>
            <person name="Rokhsar D."/>
            <person name="Baxter I."/>
            <person name="Schmutz J."/>
            <person name="Brutnell T."/>
            <person name="Kellogg E."/>
        </authorList>
    </citation>
    <scope>NUCLEOTIDE SEQUENCE [LARGE SCALE GENOMIC DNA]</scope>
</reference>
<keyword evidence="3" id="KW-1185">Reference proteome</keyword>
<dbReference type="AlphaFoldDB" id="A0A4U6UUH0"/>
<feature type="signal peptide" evidence="1">
    <location>
        <begin position="1"/>
        <end position="21"/>
    </location>
</feature>
<dbReference type="Gramene" id="TKW18283">
    <property type="protein sequence ID" value="TKW18283"/>
    <property type="gene ID" value="SEVIR_5G421050v2"/>
</dbReference>
<accession>A0A4U6UUH0</accession>
<organism evidence="2 3">
    <name type="scientific">Setaria viridis</name>
    <name type="common">Green bristlegrass</name>
    <name type="synonym">Setaria italica subsp. viridis</name>
    <dbReference type="NCBI Taxonomy" id="4556"/>
    <lineage>
        <taxon>Eukaryota</taxon>
        <taxon>Viridiplantae</taxon>
        <taxon>Streptophyta</taxon>
        <taxon>Embryophyta</taxon>
        <taxon>Tracheophyta</taxon>
        <taxon>Spermatophyta</taxon>
        <taxon>Magnoliopsida</taxon>
        <taxon>Liliopsida</taxon>
        <taxon>Poales</taxon>
        <taxon>Poaceae</taxon>
        <taxon>PACMAD clade</taxon>
        <taxon>Panicoideae</taxon>
        <taxon>Panicodae</taxon>
        <taxon>Paniceae</taxon>
        <taxon>Cenchrinae</taxon>
        <taxon>Setaria</taxon>
    </lineage>
</organism>
<dbReference type="EMBL" id="CM016556">
    <property type="protein sequence ID" value="TKW18283.1"/>
    <property type="molecule type" value="Genomic_DNA"/>
</dbReference>
<evidence type="ECO:0000313" key="2">
    <source>
        <dbReference type="EMBL" id="TKW18283.1"/>
    </source>
</evidence>
<keyword evidence="1" id="KW-0732">Signal</keyword>
<proteinExistence type="predicted"/>
<evidence type="ECO:0000256" key="1">
    <source>
        <dbReference type="SAM" id="SignalP"/>
    </source>
</evidence>
<name>A0A4U6UUH0_SETVI</name>
<protein>
    <submittedName>
        <fullName evidence="2">Uncharacterized protein</fullName>
    </submittedName>
</protein>
<sequence>MTWLILLVGIHLLNLNPKMSASEGIVMEVAL</sequence>